<dbReference type="AlphaFoldDB" id="A0A2T3NVB1"/>
<name>A0A2T3NVB1_9GAMM</name>
<protein>
    <submittedName>
        <fullName evidence="2">Uncharacterized protein</fullName>
    </submittedName>
</protein>
<accession>A0A2T3NVB1</accession>
<gene>
    <name evidence="2" type="ORF">C9I98_09210</name>
</gene>
<keyword evidence="3" id="KW-1185">Reference proteome</keyword>
<feature type="chain" id="PRO_5015456081" evidence="1">
    <location>
        <begin position="19"/>
        <end position="151"/>
    </location>
</feature>
<feature type="signal peptide" evidence="1">
    <location>
        <begin position="1"/>
        <end position="18"/>
    </location>
</feature>
<evidence type="ECO:0000313" key="3">
    <source>
        <dbReference type="Proteomes" id="UP000241771"/>
    </source>
</evidence>
<dbReference type="EMBL" id="PYMA01000004">
    <property type="protein sequence ID" value="PSW20223.1"/>
    <property type="molecule type" value="Genomic_DNA"/>
</dbReference>
<dbReference type="RefSeq" id="WP_036821632.1">
    <property type="nucleotide sequence ID" value="NZ_JGVO01000346.1"/>
</dbReference>
<evidence type="ECO:0000313" key="2">
    <source>
        <dbReference type="EMBL" id="PSW20223.1"/>
    </source>
</evidence>
<organism evidence="2 3">
    <name type="scientific">Photobacterium sanctipauli</name>
    <dbReference type="NCBI Taxonomy" id="1342794"/>
    <lineage>
        <taxon>Bacteria</taxon>
        <taxon>Pseudomonadati</taxon>
        <taxon>Pseudomonadota</taxon>
        <taxon>Gammaproteobacteria</taxon>
        <taxon>Vibrionales</taxon>
        <taxon>Vibrionaceae</taxon>
        <taxon>Photobacterium</taxon>
    </lineage>
</organism>
<dbReference type="Proteomes" id="UP000241771">
    <property type="component" value="Unassembled WGS sequence"/>
</dbReference>
<sequence>MKTLIAVLIIISSANCFSAEDISMLNTLKGKPATLYDIGKLKLEVAALEISRQKSGERVKGTKFTLDKVSTIESENTLGVKLSYSARSKYITDNSCKQLQLNNQSKFNPEVLAKDLWPMLDEKSLKGVSRNLTVATELVDEDNDQLTIVCY</sequence>
<reference evidence="2 3" key="1">
    <citation type="submission" date="2018-01" db="EMBL/GenBank/DDBJ databases">
        <title>Whole genome sequencing of Histamine producing bacteria.</title>
        <authorList>
            <person name="Butler K."/>
        </authorList>
    </citation>
    <scope>NUCLEOTIDE SEQUENCE [LARGE SCALE GENOMIC DNA]</scope>
    <source>
        <strain evidence="2 3">DSM 100436</strain>
    </source>
</reference>
<evidence type="ECO:0000256" key="1">
    <source>
        <dbReference type="SAM" id="SignalP"/>
    </source>
</evidence>
<proteinExistence type="predicted"/>
<keyword evidence="1" id="KW-0732">Signal</keyword>
<comment type="caution">
    <text evidence="2">The sequence shown here is derived from an EMBL/GenBank/DDBJ whole genome shotgun (WGS) entry which is preliminary data.</text>
</comment>